<sequence length="387" mass="43249">MHPLIQKILSSLENIQRHQSIQKHYQVIDLLASGGKVEMLYDLAVALEENQWELSDLWAVDSLFDYLERVLALNAGQIYAETLVKVLALPRTKRLRNPDFATERVCYLAALLASKQDMIVLQALVQKEQENPAIQEFLCALIQEMILRGLPCAEDLLIVAFIEKMRELAHPLAMLPLELTNLEANLPLATYGLRYTNSPLPSSQVPEGLSPTLYPHALRDVHVTDISSQAVIDKMRAAVWDWSHGTWEARAVQLDQTISTDHLSGRLLRQLGVSCVQNTEGDKIFLSIITGEDALRILFAAASAGGSYDQGHYGAYGRLDAWNSLGGLVGAHEQASVIEIAKLVRESLWCYFRADNEWFYQQPWDIGLLAIRPDRSSLGIIAATATY</sequence>
<reference evidence="2" key="1">
    <citation type="submission" date="2018-12" db="EMBL/GenBank/DDBJ databases">
        <title>Tengunoibacter tsumagoiensis gen. nov., sp. nov., Dictyobacter kobayashii sp. nov., D. alpinus sp. nov., and D. joshuensis sp. nov. and description of Dictyobacteraceae fam. nov. within the order Ktedonobacterales isolated from Tengu-no-mugimeshi.</title>
        <authorList>
            <person name="Wang C.M."/>
            <person name="Zheng Y."/>
            <person name="Sakai Y."/>
            <person name="Toyoda A."/>
            <person name="Minakuchi Y."/>
            <person name="Abe K."/>
            <person name="Yokota A."/>
            <person name="Yabe S."/>
        </authorList>
    </citation>
    <scope>NUCLEOTIDE SEQUENCE [LARGE SCALE GENOMIC DNA]</scope>
    <source>
        <strain evidence="2">Uno3</strain>
    </source>
</reference>
<dbReference type="InterPro" id="IPR045756">
    <property type="entry name" value="DUF6183"/>
</dbReference>
<organism evidence="1 2">
    <name type="scientific">Tengunoibacter tsumagoiensis</name>
    <dbReference type="NCBI Taxonomy" id="2014871"/>
    <lineage>
        <taxon>Bacteria</taxon>
        <taxon>Bacillati</taxon>
        <taxon>Chloroflexota</taxon>
        <taxon>Ktedonobacteria</taxon>
        <taxon>Ktedonobacterales</taxon>
        <taxon>Dictyobacteraceae</taxon>
        <taxon>Tengunoibacter</taxon>
    </lineage>
</organism>
<dbReference type="Proteomes" id="UP000287352">
    <property type="component" value="Unassembled WGS sequence"/>
</dbReference>
<name>A0A402A6H9_9CHLR</name>
<dbReference type="Pfam" id="PF19681">
    <property type="entry name" value="DUF6183"/>
    <property type="match status" value="1"/>
</dbReference>
<evidence type="ECO:0000313" key="2">
    <source>
        <dbReference type="Proteomes" id="UP000287352"/>
    </source>
</evidence>
<keyword evidence="2" id="KW-1185">Reference proteome</keyword>
<protein>
    <submittedName>
        <fullName evidence="1">Uncharacterized protein</fullName>
    </submittedName>
</protein>
<dbReference type="AlphaFoldDB" id="A0A402A6H9"/>
<comment type="caution">
    <text evidence="1">The sequence shown here is derived from an EMBL/GenBank/DDBJ whole genome shotgun (WGS) entry which is preliminary data.</text>
</comment>
<proteinExistence type="predicted"/>
<gene>
    <name evidence="1" type="ORF">KTT_46030</name>
</gene>
<evidence type="ECO:0000313" key="1">
    <source>
        <dbReference type="EMBL" id="GCE14744.1"/>
    </source>
</evidence>
<accession>A0A402A6H9</accession>
<dbReference type="EMBL" id="BIFR01000002">
    <property type="protein sequence ID" value="GCE14744.1"/>
    <property type="molecule type" value="Genomic_DNA"/>
</dbReference>